<name>A0A3E2HA29_SCYLI</name>
<evidence type="ECO:0000256" key="1">
    <source>
        <dbReference type="SAM" id="MobiDB-lite"/>
    </source>
</evidence>
<gene>
    <name evidence="2" type="ORF">B7463_g6026</name>
</gene>
<proteinExistence type="predicted"/>
<evidence type="ECO:0000313" key="2">
    <source>
        <dbReference type="EMBL" id="RFU30306.1"/>
    </source>
</evidence>
<protein>
    <submittedName>
        <fullName evidence="2">Uncharacterized protein</fullName>
    </submittedName>
</protein>
<accession>A0A3E2HA29</accession>
<feature type="non-terminal residue" evidence="2">
    <location>
        <position position="1"/>
    </location>
</feature>
<dbReference type="EMBL" id="NCSJ02000103">
    <property type="protein sequence ID" value="RFU30306.1"/>
    <property type="molecule type" value="Genomic_DNA"/>
</dbReference>
<dbReference type="Proteomes" id="UP000258309">
    <property type="component" value="Unassembled WGS sequence"/>
</dbReference>
<sequence length="158" mass="17672">MVHLSNVLLQKASSLEVAATVTVEAKGFVVLSVSPNGIYKAQELRDEDCSDTVVSGTDAETAHLSRTACKRRSYTIRSSSEEQPVKKIQTPKPETGNEDDGLQSCSRPIALIDRRITEVLELQSHVIKQLETMNAELQELWRERYLAEIRRKYGGAQK</sequence>
<feature type="region of interest" description="Disordered" evidence="1">
    <location>
        <begin position="72"/>
        <end position="104"/>
    </location>
</feature>
<keyword evidence="3" id="KW-1185">Reference proteome</keyword>
<evidence type="ECO:0000313" key="3">
    <source>
        <dbReference type="Proteomes" id="UP000258309"/>
    </source>
</evidence>
<comment type="caution">
    <text evidence="2">The sequence shown here is derived from an EMBL/GenBank/DDBJ whole genome shotgun (WGS) entry which is preliminary data.</text>
</comment>
<organism evidence="2 3">
    <name type="scientific">Scytalidium lignicola</name>
    <name type="common">Hyphomycete</name>
    <dbReference type="NCBI Taxonomy" id="5539"/>
    <lineage>
        <taxon>Eukaryota</taxon>
        <taxon>Fungi</taxon>
        <taxon>Dikarya</taxon>
        <taxon>Ascomycota</taxon>
        <taxon>Pezizomycotina</taxon>
        <taxon>Leotiomycetes</taxon>
        <taxon>Leotiomycetes incertae sedis</taxon>
        <taxon>Scytalidium</taxon>
    </lineage>
</organism>
<dbReference type="AlphaFoldDB" id="A0A3E2HA29"/>
<feature type="non-terminal residue" evidence="2">
    <location>
        <position position="158"/>
    </location>
</feature>
<reference evidence="2 3" key="1">
    <citation type="submission" date="2018-05" db="EMBL/GenBank/DDBJ databases">
        <title>Draft genome sequence of Scytalidium lignicola DSM 105466, a ubiquitous saprotrophic fungus.</title>
        <authorList>
            <person name="Buettner E."/>
            <person name="Gebauer A.M."/>
            <person name="Hofrichter M."/>
            <person name="Liers C."/>
            <person name="Kellner H."/>
        </authorList>
    </citation>
    <scope>NUCLEOTIDE SEQUENCE [LARGE SCALE GENOMIC DNA]</scope>
    <source>
        <strain evidence="2 3">DSM 105466</strain>
    </source>
</reference>